<sequence length="54" mass="5793">MPPQHKCSRPASSVTARQWPIARSSTAPPPCPPPSTPASPPFEIASPEQQERTT</sequence>
<evidence type="ECO:0000313" key="2">
    <source>
        <dbReference type="EMBL" id="KDP26144.1"/>
    </source>
</evidence>
<gene>
    <name evidence="2" type="ORF">JCGZ_22931</name>
</gene>
<reference evidence="2 3" key="1">
    <citation type="journal article" date="2014" name="PLoS ONE">
        <title>Global Analysis of Gene Expression Profiles in Physic Nut (Jatropha curcas L.) Seedlings Exposed to Salt Stress.</title>
        <authorList>
            <person name="Zhang L."/>
            <person name="Zhang C."/>
            <person name="Wu P."/>
            <person name="Chen Y."/>
            <person name="Li M."/>
            <person name="Jiang H."/>
            <person name="Wu G."/>
        </authorList>
    </citation>
    <scope>NUCLEOTIDE SEQUENCE [LARGE SCALE GENOMIC DNA]</scope>
    <source>
        <strain evidence="3">cv. GZQX0401</strain>
        <tissue evidence="2">Young leaves</tissue>
    </source>
</reference>
<name>A0A067K2Y1_JATCU</name>
<feature type="region of interest" description="Disordered" evidence="1">
    <location>
        <begin position="1"/>
        <end position="54"/>
    </location>
</feature>
<dbReference type="EMBL" id="KK914928">
    <property type="protein sequence ID" value="KDP26144.1"/>
    <property type="molecule type" value="Genomic_DNA"/>
</dbReference>
<keyword evidence="3" id="KW-1185">Reference proteome</keyword>
<dbReference type="AlphaFoldDB" id="A0A067K2Y1"/>
<protein>
    <submittedName>
        <fullName evidence="2">Uncharacterized protein</fullName>
    </submittedName>
</protein>
<feature type="compositionally biased region" description="Pro residues" evidence="1">
    <location>
        <begin position="27"/>
        <end position="40"/>
    </location>
</feature>
<proteinExistence type="predicted"/>
<dbReference type="Proteomes" id="UP000027138">
    <property type="component" value="Unassembled WGS sequence"/>
</dbReference>
<evidence type="ECO:0000313" key="3">
    <source>
        <dbReference type="Proteomes" id="UP000027138"/>
    </source>
</evidence>
<organism evidence="2 3">
    <name type="scientific">Jatropha curcas</name>
    <name type="common">Barbados nut</name>
    <dbReference type="NCBI Taxonomy" id="180498"/>
    <lineage>
        <taxon>Eukaryota</taxon>
        <taxon>Viridiplantae</taxon>
        <taxon>Streptophyta</taxon>
        <taxon>Embryophyta</taxon>
        <taxon>Tracheophyta</taxon>
        <taxon>Spermatophyta</taxon>
        <taxon>Magnoliopsida</taxon>
        <taxon>eudicotyledons</taxon>
        <taxon>Gunneridae</taxon>
        <taxon>Pentapetalae</taxon>
        <taxon>rosids</taxon>
        <taxon>fabids</taxon>
        <taxon>Malpighiales</taxon>
        <taxon>Euphorbiaceae</taxon>
        <taxon>Crotonoideae</taxon>
        <taxon>Jatropheae</taxon>
        <taxon>Jatropha</taxon>
    </lineage>
</organism>
<evidence type="ECO:0000256" key="1">
    <source>
        <dbReference type="SAM" id="MobiDB-lite"/>
    </source>
</evidence>
<accession>A0A067K2Y1</accession>